<proteinExistence type="inferred from homology"/>
<evidence type="ECO:0000256" key="1">
    <source>
        <dbReference type="ARBA" id="ARBA00006484"/>
    </source>
</evidence>
<dbReference type="EC" id="1.1.1.100" evidence="4"/>
<dbReference type="PANTHER" id="PTHR42879">
    <property type="entry name" value="3-OXOACYL-(ACYL-CARRIER-PROTEIN) REDUCTASE"/>
    <property type="match status" value="1"/>
</dbReference>
<gene>
    <name evidence="4" type="ORF">MNBD_NITROSPINAE03-1399</name>
</gene>
<name>A0A3B1CU20_9ZZZZ</name>
<dbReference type="PRINTS" id="PR00081">
    <property type="entry name" value="GDHRDH"/>
</dbReference>
<comment type="similarity">
    <text evidence="1">Belongs to the short-chain dehydrogenases/reductases (SDR) family.</text>
</comment>
<organism evidence="4">
    <name type="scientific">hydrothermal vent metagenome</name>
    <dbReference type="NCBI Taxonomy" id="652676"/>
    <lineage>
        <taxon>unclassified sequences</taxon>
        <taxon>metagenomes</taxon>
        <taxon>ecological metagenomes</taxon>
    </lineage>
</organism>
<dbReference type="PRINTS" id="PR00080">
    <property type="entry name" value="SDRFAMILY"/>
</dbReference>
<dbReference type="PANTHER" id="PTHR42879:SF2">
    <property type="entry name" value="3-OXOACYL-[ACYL-CARRIER-PROTEIN] REDUCTASE FABG"/>
    <property type="match status" value="1"/>
</dbReference>
<dbReference type="NCBIfam" id="NF009466">
    <property type="entry name" value="PRK12826.1-2"/>
    <property type="match status" value="1"/>
</dbReference>
<keyword evidence="2 4" id="KW-0560">Oxidoreductase</keyword>
<dbReference type="SUPFAM" id="SSF51735">
    <property type="entry name" value="NAD(P)-binding Rossmann-fold domains"/>
    <property type="match status" value="1"/>
</dbReference>
<dbReference type="FunFam" id="3.40.50.720:FF:000173">
    <property type="entry name" value="3-oxoacyl-[acyl-carrier protein] reductase"/>
    <property type="match status" value="1"/>
</dbReference>
<reference evidence="4" key="1">
    <citation type="submission" date="2018-06" db="EMBL/GenBank/DDBJ databases">
        <authorList>
            <person name="Zhirakovskaya E."/>
        </authorList>
    </citation>
    <scope>NUCLEOTIDE SEQUENCE</scope>
</reference>
<dbReference type="AlphaFoldDB" id="A0A3B1CU20"/>
<dbReference type="InterPro" id="IPR002347">
    <property type="entry name" value="SDR_fam"/>
</dbReference>
<sequence>MYDLKGKTAIVTGGTKGIGRAVSGRMLKAGAVVVAIYASNDEDANRFADENSEHGERLEIVKLDVSDYKACEAFFRKFEREREGLQILVNSAGIRRDAITGMMKEDDWTKVIDVNLTGTFNMSKFAVKAMIRKKYGRIISITSPIGQMGMPGQANYAASKAGQVGFTRSLAKEVASRKITVNCVSPGFIDTGFIDGLPEKQKDAYTAMIPMRRFGAPKEVAGCVMFLASDEADYVTGSTLEVTGGL</sequence>
<dbReference type="Pfam" id="PF13561">
    <property type="entry name" value="adh_short_C2"/>
    <property type="match status" value="1"/>
</dbReference>
<dbReference type="Gene3D" id="3.40.50.720">
    <property type="entry name" value="NAD(P)-binding Rossmann-like Domain"/>
    <property type="match status" value="1"/>
</dbReference>
<dbReference type="EMBL" id="UOGB01000245">
    <property type="protein sequence ID" value="VAX22595.1"/>
    <property type="molecule type" value="Genomic_DNA"/>
</dbReference>
<protein>
    <submittedName>
        <fullName evidence="4">3-oxoacyl-[acyl-carrier protein] reductase</fullName>
        <ecNumber evidence="4">1.1.1.100</ecNumber>
    </submittedName>
</protein>
<dbReference type="InterPro" id="IPR057326">
    <property type="entry name" value="KR_dom"/>
</dbReference>
<dbReference type="SMART" id="SM00822">
    <property type="entry name" value="PKS_KR"/>
    <property type="match status" value="1"/>
</dbReference>
<dbReference type="InterPro" id="IPR036291">
    <property type="entry name" value="NAD(P)-bd_dom_sf"/>
</dbReference>
<evidence type="ECO:0000313" key="4">
    <source>
        <dbReference type="EMBL" id="VAX22595.1"/>
    </source>
</evidence>
<feature type="domain" description="Ketoreductase" evidence="3">
    <location>
        <begin position="7"/>
        <end position="197"/>
    </location>
</feature>
<dbReference type="GO" id="GO:0004316">
    <property type="term" value="F:3-oxoacyl-[acyl-carrier-protein] reductase (NADPH) activity"/>
    <property type="evidence" value="ECO:0007669"/>
    <property type="project" value="UniProtKB-EC"/>
</dbReference>
<accession>A0A3B1CU20</accession>
<evidence type="ECO:0000256" key="2">
    <source>
        <dbReference type="ARBA" id="ARBA00023002"/>
    </source>
</evidence>
<dbReference type="InterPro" id="IPR050259">
    <property type="entry name" value="SDR"/>
</dbReference>
<evidence type="ECO:0000259" key="3">
    <source>
        <dbReference type="SMART" id="SM00822"/>
    </source>
</evidence>